<reference evidence="1 2" key="1">
    <citation type="journal article" date="2022" name="New Phytol.">
        <title>Ecological generalism drives hyperdiversity of secondary metabolite gene clusters in xylarialean endophytes.</title>
        <authorList>
            <person name="Franco M.E.E."/>
            <person name="Wisecaver J.H."/>
            <person name="Arnold A.E."/>
            <person name="Ju Y.M."/>
            <person name="Slot J.C."/>
            <person name="Ahrendt S."/>
            <person name="Moore L.P."/>
            <person name="Eastman K.E."/>
            <person name="Scott K."/>
            <person name="Konkel Z."/>
            <person name="Mondo S.J."/>
            <person name="Kuo A."/>
            <person name="Hayes R.D."/>
            <person name="Haridas S."/>
            <person name="Andreopoulos B."/>
            <person name="Riley R."/>
            <person name="LaButti K."/>
            <person name="Pangilinan J."/>
            <person name="Lipzen A."/>
            <person name="Amirebrahimi M."/>
            <person name="Yan J."/>
            <person name="Adam C."/>
            <person name="Keymanesh K."/>
            <person name="Ng V."/>
            <person name="Louie K."/>
            <person name="Northen T."/>
            <person name="Drula E."/>
            <person name="Henrissat B."/>
            <person name="Hsieh H.M."/>
            <person name="Youens-Clark K."/>
            <person name="Lutzoni F."/>
            <person name="Miadlikowska J."/>
            <person name="Eastwood D.C."/>
            <person name="Hamelin R.C."/>
            <person name="Grigoriev I.V."/>
            <person name="U'Ren J.M."/>
        </authorList>
    </citation>
    <scope>NUCLEOTIDE SEQUENCE [LARGE SCALE GENOMIC DNA]</scope>
    <source>
        <strain evidence="1 2">CBS 119005</strain>
    </source>
</reference>
<organism evidence="1 2">
    <name type="scientific">Hypoxylon rubiginosum</name>
    <dbReference type="NCBI Taxonomy" id="110542"/>
    <lineage>
        <taxon>Eukaryota</taxon>
        <taxon>Fungi</taxon>
        <taxon>Dikarya</taxon>
        <taxon>Ascomycota</taxon>
        <taxon>Pezizomycotina</taxon>
        <taxon>Sordariomycetes</taxon>
        <taxon>Xylariomycetidae</taxon>
        <taxon>Xylariales</taxon>
        <taxon>Hypoxylaceae</taxon>
        <taxon>Hypoxylon</taxon>
    </lineage>
</organism>
<name>A0ACB9ZGC5_9PEZI</name>
<keyword evidence="2" id="KW-1185">Reference proteome</keyword>
<gene>
    <name evidence="1" type="ORF">F4820DRAFT_401941</name>
</gene>
<evidence type="ECO:0000313" key="1">
    <source>
        <dbReference type="EMBL" id="KAI4870789.1"/>
    </source>
</evidence>
<dbReference type="EMBL" id="MU393422">
    <property type="protein sequence ID" value="KAI4870789.1"/>
    <property type="molecule type" value="Genomic_DNA"/>
</dbReference>
<protein>
    <submittedName>
        <fullName evidence="1">Uncharacterized protein</fullName>
    </submittedName>
</protein>
<sequence>MPPAMRPLTMYEDDLDSAILELQEEADAQKRKETAEAVPDAGAAGMPPLPRPLMPGDLIAEQVTANAEGYTSNPPPEFRYTAWDPAHFAVQCARVAAYFEEQGTPLDPPLNPSTDPIPNPNPVPQPGQGAGPPPVTSPPKPSPPKASAPPKPSAPSQKGTGPPSTSNPPSFPTSNPPAFPASNPPAFPASNPPAFPASNPPSFPTSNASNPNIKGTGFIPSDSLEGNDPFSNPKFGNLFGNSGPGNDKPKLNFGLHNPKPGSLFGKDNSTE</sequence>
<proteinExistence type="predicted"/>
<evidence type="ECO:0000313" key="2">
    <source>
        <dbReference type="Proteomes" id="UP001497700"/>
    </source>
</evidence>
<dbReference type="Proteomes" id="UP001497700">
    <property type="component" value="Unassembled WGS sequence"/>
</dbReference>
<comment type="caution">
    <text evidence="1">The sequence shown here is derived from an EMBL/GenBank/DDBJ whole genome shotgun (WGS) entry which is preliminary data.</text>
</comment>
<accession>A0ACB9ZGC5</accession>